<accession>A0A5C3KU74</accession>
<organism evidence="1 2">
    <name type="scientific">Coprinopsis marcescibilis</name>
    <name type="common">Agaric fungus</name>
    <name type="synonym">Psathyrella marcescibilis</name>
    <dbReference type="NCBI Taxonomy" id="230819"/>
    <lineage>
        <taxon>Eukaryota</taxon>
        <taxon>Fungi</taxon>
        <taxon>Dikarya</taxon>
        <taxon>Basidiomycota</taxon>
        <taxon>Agaricomycotina</taxon>
        <taxon>Agaricomycetes</taxon>
        <taxon>Agaricomycetidae</taxon>
        <taxon>Agaricales</taxon>
        <taxon>Agaricineae</taxon>
        <taxon>Psathyrellaceae</taxon>
        <taxon>Coprinopsis</taxon>
    </lineage>
</organism>
<reference evidence="1 2" key="1">
    <citation type="journal article" date="2019" name="Nat. Ecol. Evol.">
        <title>Megaphylogeny resolves global patterns of mushroom evolution.</title>
        <authorList>
            <person name="Varga T."/>
            <person name="Krizsan K."/>
            <person name="Foldi C."/>
            <person name="Dima B."/>
            <person name="Sanchez-Garcia M."/>
            <person name="Sanchez-Ramirez S."/>
            <person name="Szollosi G.J."/>
            <person name="Szarkandi J.G."/>
            <person name="Papp V."/>
            <person name="Albert L."/>
            <person name="Andreopoulos W."/>
            <person name="Angelini C."/>
            <person name="Antonin V."/>
            <person name="Barry K.W."/>
            <person name="Bougher N.L."/>
            <person name="Buchanan P."/>
            <person name="Buyck B."/>
            <person name="Bense V."/>
            <person name="Catcheside P."/>
            <person name="Chovatia M."/>
            <person name="Cooper J."/>
            <person name="Damon W."/>
            <person name="Desjardin D."/>
            <person name="Finy P."/>
            <person name="Geml J."/>
            <person name="Haridas S."/>
            <person name="Hughes K."/>
            <person name="Justo A."/>
            <person name="Karasinski D."/>
            <person name="Kautmanova I."/>
            <person name="Kiss B."/>
            <person name="Kocsube S."/>
            <person name="Kotiranta H."/>
            <person name="LaButti K.M."/>
            <person name="Lechner B.E."/>
            <person name="Liimatainen K."/>
            <person name="Lipzen A."/>
            <person name="Lukacs Z."/>
            <person name="Mihaltcheva S."/>
            <person name="Morgado L.N."/>
            <person name="Niskanen T."/>
            <person name="Noordeloos M.E."/>
            <person name="Ohm R.A."/>
            <person name="Ortiz-Santana B."/>
            <person name="Ovrebo C."/>
            <person name="Racz N."/>
            <person name="Riley R."/>
            <person name="Savchenko A."/>
            <person name="Shiryaev A."/>
            <person name="Soop K."/>
            <person name="Spirin V."/>
            <person name="Szebenyi C."/>
            <person name="Tomsovsky M."/>
            <person name="Tulloss R.E."/>
            <person name="Uehling J."/>
            <person name="Grigoriev I.V."/>
            <person name="Vagvolgyi C."/>
            <person name="Papp T."/>
            <person name="Martin F.M."/>
            <person name="Miettinen O."/>
            <person name="Hibbett D.S."/>
            <person name="Nagy L.G."/>
        </authorList>
    </citation>
    <scope>NUCLEOTIDE SEQUENCE [LARGE SCALE GENOMIC DNA]</scope>
    <source>
        <strain evidence="1 2">CBS 121175</strain>
    </source>
</reference>
<evidence type="ECO:0000313" key="1">
    <source>
        <dbReference type="EMBL" id="TFK23984.1"/>
    </source>
</evidence>
<sequence length="411" mass="47536">MDEIRRRNPGLCETNYMVMPNLLLCALVHITPKKTENMYRDNDVVSLRPHWPKLWQRNRVFERECIQSLSEIRTFARAWEKRLLDEESNRIQQRLTGVRSRFLLLGYSQADVSSISTEDHTTKASGPPIITDEAWDTVRPKIEPTIIKAQKQRILSERRGKVESVYEDYKSSLAPSVTVLPSLPDIIQSTGTTTRNQLEQAVRTRIDAVFQAWQLQIHDSVDLFDLVGVVSSCGNERYEDHGPLAFDEDGFRIAKHLLSLVGLQPSTTTHEMMHQHNPQFLCVSCIGRENYPRKPVTVHLVYRTIYSWCDAIHHVLNSYPRLLQARRTTFRLVYEEAKAQAAISAEMNGKDWHPVWLCNYYNAYEDGKSQIKQMLVNHIRDRHPGSPVGPQVMFFDEEAWLPTKADRHGLM</sequence>
<name>A0A5C3KU74_COPMA</name>
<dbReference type="Proteomes" id="UP000307440">
    <property type="component" value="Unassembled WGS sequence"/>
</dbReference>
<proteinExistence type="predicted"/>
<protein>
    <submittedName>
        <fullName evidence="1">Uncharacterized protein</fullName>
    </submittedName>
</protein>
<dbReference type="OrthoDB" id="2322499at2759"/>
<dbReference type="AlphaFoldDB" id="A0A5C3KU74"/>
<dbReference type="EMBL" id="ML210208">
    <property type="protein sequence ID" value="TFK23984.1"/>
    <property type="molecule type" value="Genomic_DNA"/>
</dbReference>
<keyword evidence="2" id="KW-1185">Reference proteome</keyword>
<gene>
    <name evidence="1" type="ORF">FA15DRAFT_656257</name>
</gene>
<evidence type="ECO:0000313" key="2">
    <source>
        <dbReference type="Proteomes" id="UP000307440"/>
    </source>
</evidence>